<feature type="transmembrane region" description="Helical" evidence="8">
    <location>
        <begin position="201"/>
        <end position="219"/>
    </location>
</feature>
<evidence type="ECO:0000313" key="9">
    <source>
        <dbReference type="EMBL" id="TDN56251.1"/>
    </source>
</evidence>
<feature type="transmembrane region" description="Helical" evidence="8">
    <location>
        <begin position="68"/>
        <end position="88"/>
    </location>
</feature>
<feature type="transmembrane region" description="Helical" evidence="8">
    <location>
        <begin position="100"/>
        <end position="120"/>
    </location>
</feature>
<evidence type="ECO:0000256" key="5">
    <source>
        <dbReference type="ARBA" id="ARBA00022692"/>
    </source>
</evidence>
<evidence type="ECO:0000256" key="4">
    <source>
        <dbReference type="ARBA" id="ARBA00022475"/>
    </source>
</evidence>
<feature type="transmembrane region" description="Helical" evidence="8">
    <location>
        <begin position="169"/>
        <end position="189"/>
    </location>
</feature>
<dbReference type="OrthoDB" id="3435874at2"/>
<accession>A0A4R6EDI4</accession>
<comment type="subcellular location">
    <subcellularLocation>
        <location evidence="1">Cell membrane</location>
        <topology evidence="1">Multi-pass membrane protein</topology>
    </subcellularLocation>
</comment>
<reference evidence="9 10" key="1">
    <citation type="submission" date="2019-03" db="EMBL/GenBank/DDBJ databases">
        <title>Genomic Encyclopedia of Type Strains, Phase IV (KMG-IV): sequencing the most valuable type-strain genomes for metagenomic binning, comparative biology and taxonomic classification.</title>
        <authorList>
            <person name="Goeker M."/>
        </authorList>
    </citation>
    <scope>NUCLEOTIDE SEQUENCE [LARGE SCALE GENOMIC DNA]</scope>
    <source>
        <strain evidence="9 10">DSM 12121</strain>
    </source>
</reference>
<dbReference type="Proteomes" id="UP000295129">
    <property type="component" value="Unassembled WGS sequence"/>
</dbReference>
<dbReference type="PANTHER" id="PTHR36838">
    <property type="entry name" value="AUXIN EFFLUX CARRIER FAMILY PROTEIN"/>
    <property type="match status" value="1"/>
</dbReference>
<evidence type="ECO:0008006" key="11">
    <source>
        <dbReference type="Google" id="ProtNLM"/>
    </source>
</evidence>
<evidence type="ECO:0000256" key="3">
    <source>
        <dbReference type="ARBA" id="ARBA00022448"/>
    </source>
</evidence>
<keyword evidence="7 8" id="KW-0472">Membrane</keyword>
<keyword evidence="3" id="KW-0813">Transport</keyword>
<proteinExistence type="inferred from homology"/>
<dbReference type="Gene3D" id="1.20.1530.20">
    <property type="match status" value="1"/>
</dbReference>
<protein>
    <recommendedName>
        <fullName evidence="11">AEC family transporter</fullName>
    </recommendedName>
</protein>
<dbReference type="Pfam" id="PF03547">
    <property type="entry name" value="Mem_trans"/>
    <property type="match status" value="2"/>
</dbReference>
<evidence type="ECO:0000256" key="8">
    <source>
        <dbReference type="SAM" id="Phobius"/>
    </source>
</evidence>
<comment type="similarity">
    <text evidence="2">Belongs to the auxin efflux carrier (TC 2.A.69) family.</text>
</comment>
<evidence type="ECO:0000256" key="1">
    <source>
        <dbReference type="ARBA" id="ARBA00004651"/>
    </source>
</evidence>
<evidence type="ECO:0000256" key="7">
    <source>
        <dbReference type="ARBA" id="ARBA00023136"/>
    </source>
</evidence>
<feature type="transmembrane region" description="Helical" evidence="8">
    <location>
        <begin position="231"/>
        <end position="253"/>
    </location>
</feature>
<feature type="transmembrane region" description="Helical" evidence="8">
    <location>
        <begin position="288"/>
        <end position="307"/>
    </location>
</feature>
<feature type="transmembrane region" description="Helical" evidence="8">
    <location>
        <begin position="126"/>
        <end position="149"/>
    </location>
</feature>
<dbReference type="InterPro" id="IPR038770">
    <property type="entry name" value="Na+/solute_symporter_sf"/>
</dbReference>
<name>A0A4R6EDI4_9RHOO</name>
<comment type="caution">
    <text evidence="9">The sequence shown here is derived from an EMBL/GenBank/DDBJ whole genome shotgun (WGS) entry which is preliminary data.</text>
</comment>
<dbReference type="AlphaFoldDB" id="A0A4R6EDI4"/>
<gene>
    <name evidence="9" type="ORF">C7389_102187</name>
</gene>
<dbReference type="InterPro" id="IPR004776">
    <property type="entry name" value="Mem_transp_PIN-like"/>
</dbReference>
<feature type="transmembrane region" description="Helical" evidence="8">
    <location>
        <begin position="37"/>
        <end position="56"/>
    </location>
</feature>
<dbReference type="GO" id="GO:0005886">
    <property type="term" value="C:plasma membrane"/>
    <property type="evidence" value="ECO:0007669"/>
    <property type="project" value="UniProtKB-SubCell"/>
</dbReference>
<dbReference type="RefSeq" id="WP_133588539.1">
    <property type="nucleotide sequence ID" value="NZ_SNVV01000002.1"/>
</dbReference>
<organism evidence="9 10">
    <name type="scientific">Azoarcus indigens</name>
    <dbReference type="NCBI Taxonomy" id="29545"/>
    <lineage>
        <taxon>Bacteria</taxon>
        <taxon>Pseudomonadati</taxon>
        <taxon>Pseudomonadota</taxon>
        <taxon>Betaproteobacteria</taxon>
        <taxon>Rhodocyclales</taxon>
        <taxon>Zoogloeaceae</taxon>
        <taxon>Azoarcus</taxon>
    </lineage>
</organism>
<sequence length="312" mass="33236">MHTLLQQVSLSAPLFILVFAGYGLMRLAHWSKSMADALTQFVFAVALPAMLFRLMSDFAVLPPVDLRLLLAYFGGCLLVFLIGRLVAWRCFHLDGVAQSVFALGGVFSNNVMLGLPIARLTLGEEAVPAVALVLVFNALTLWTLVTVSVEWARHGQLSARGFYRTARGVLTNPLVVGIVLGTLFGLTGLPLPKVLAVPLDMIAQAAAPLSLMVLGMGLAQYGVREGWRISAAIAAIKLLLQPLVVWGLALVLGLPVLETQVVVLLAAIATGANVYLMARQFGVLEGPVASCLVWTTVLAALTMPLMLTLTAP</sequence>
<dbReference type="EMBL" id="SNVV01000002">
    <property type="protein sequence ID" value="TDN56251.1"/>
    <property type="molecule type" value="Genomic_DNA"/>
</dbReference>
<dbReference type="GO" id="GO:0055085">
    <property type="term" value="P:transmembrane transport"/>
    <property type="evidence" value="ECO:0007669"/>
    <property type="project" value="InterPro"/>
</dbReference>
<keyword evidence="5 8" id="KW-0812">Transmembrane</keyword>
<evidence type="ECO:0000256" key="6">
    <source>
        <dbReference type="ARBA" id="ARBA00022989"/>
    </source>
</evidence>
<dbReference type="PANTHER" id="PTHR36838:SF3">
    <property type="entry name" value="TRANSPORTER AUXIN EFFLUX CARRIER EC FAMILY"/>
    <property type="match status" value="1"/>
</dbReference>
<feature type="transmembrane region" description="Helical" evidence="8">
    <location>
        <begin position="259"/>
        <end position="276"/>
    </location>
</feature>
<evidence type="ECO:0000313" key="10">
    <source>
        <dbReference type="Proteomes" id="UP000295129"/>
    </source>
</evidence>
<feature type="transmembrane region" description="Helical" evidence="8">
    <location>
        <begin position="6"/>
        <end position="25"/>
    </location>
</feature>
<evidence type="ECO:0000256" key="2">
    <source>
        <dbReference type="ARBA" id="ARBA00010145"/>
    </source>
</evidence>
<keyword evidence="6 8" id="KW-1133">Transmembrane helix</keyword>
<keyword evidence="4" id="KW-1003">Cell membrane</keyword>
<keyword evidence="10" id="KW-1185">Reference proteome</keyword>